<keyword evidence="3" id="KW-0548">Nucleotidyltransferase</keyword>
<dbReference type="GO" id="GO:0015074">
    <property type="term" value="P:DNA integration"/>
    <property type="evidence" value="ECO:0007669"/>
    <property type="project" value="InterPro"/>
</dbReference>
<dbReference type="InterPro" id="IPR000477">
    <property type="entry name" value="RT_dom"/>
</dbReference>
<reference evidence="13 14" key="1">
    <citation type="journal article" name="Sci. Rep.">
        <title>Telomere-to-telomere assembled and centromere annotated genomes of the two main subspecies of the button mushroom Agaricus bisporus reveal especially polymorphic chromosome ends.</title>
        <authorList>
            <person name="Sonnenberg A.S.M."/>
            <person name="Sedaghat-Telgerd N."/>
            <person name="Lavrijssen B."/>
            <person name="Ohm R.A."/>
            <person name="Hendrickx P.M."/>
            <person name="Scholtmeijer K."/>
            <person name="Baars J.J.P."/>
            <person name="van Peer A."/>
        </authorList>
    </citation>
    <scope>NUCLEOTIDE SEQUENCE [LARGE SCALE GENOMIC DNA]</scope>
    <source>
        <strain evidence="13 14">H119_p4</strain>
    </source>
</reference>
<dbReference type="Pfam" id="PF00385">
    <property type="entry name" value="Chromo"/>
    <property type="match status" value="1"/>
</dbReference>
<dbReference type="Gene3D" id="3.30.70.270">
    <property type="match status" value="2"/>
</dbReference>
<dbReference type="PROSITE" id="PS50878">
    <property type="entry name" value="RT_POL"/>
    <property type="match status" value="1"/>
</dbReference>
<feature type="compositionally biased region" description="Polar residues" evidence="9">
    <location>
        <begin position="134"/>
        <end position="150"/>
    </location>
</feature>
<dbReference type="Gene3D" id="3.30.420.10">
    <property type="entry name" value="Ribonuclease H-like superfamily/Ribonuclease H"/>
    <property type="match status" value="1"/>
</dbReference>
<dbReference type="Pfam" id="PF17917">
    <property type="entry name" value="RT_RNaseH"/>
    <property type="match status" value="1"/>
</dbReference>
<keyword evidence="2" id="KW-0808">Transferase</keyword>
<dbReference type="Gene3D" id="1.10.340.70">
    <property type="match status" value="1"/>
</dbReference>
<dbReference type="EC" id="2.7.7.49" evidence="1"/>
<dbReference type="InterPro" id="IPR016197">
    <property type="entry name" value="Chromo-like_dom_sf"/>
</dbReference>
<proteinExistence type="predicted"/>
<feature type="domain" description="Integrase catalytic" evidence="12">
    <location>
        <begin position="1382"/>
        <end position="1546"/>
    </location>
</feature>
<dbReference type="Pfam" id="PF00078">
    <property type="entry name" value="RVT_1"/>
    <property type="match status" value="1"/>
</dbReference>
<dbReference type="SUPFAM" id="SSF56672">
    <property type="entry name" value="DNA/RNA polymerases"/>
    <property type="match status" value="1"/>
</dbReference>
<name>A0A8H7C2G8_AGABI</name>
<dbReference type="GO" id="GO:0006338">
    <property type="term" value="P:chromatin remodeling"/>
    <property type="evidence" value="ECO:0007669"/>
    <property type="project" value="UniProtKB-ARBA"/>
</dbReference>
<evidence type="ECO:0000256" key="9">
    <source>
        <dbReference type="SAM" id="MobiDB-lite"/>
    </source>
</evidence>
<gene>
    <name evidence="13" type="ORF">Agabi119p4_10402</name>
</gene>
<evidence type="ECO:0000256" key="5">
    <source>
        <dbReference type="ARBA" id="ARBA00022759"/>
    </source>
</evidence>
<dbReference type="CDD" id="cd09274">
    <property type="entry name" value="RNase_HI_RT_Ty3"/>
    <property type="match status" value="1"/>
</dbReference>
<dbReference type="PANTHER" id="PTHR37984:SF5">
    <property type="entry name" value="PROTEIN NYNRIN-LIKE"/>
    <property type="match status" value="1"/>
</dbReference>
<feature type="compositionally biased region" description="Basic and acidic residues" evidence="9">
    <location>
        <begin position="461"/>
        <end position="481"/>
    </location>
</feature>
<dbReference type="InterPro" id="IPR050951">
    <property type="entry name" value="Retrovirus_Pol_polyprotein"/>
</dbReference>
<dbReference type="GO" id="GO:0003964">
    <property type="term" value="F:RNA-directed DNA polymerase activity"/>
    <property type="evidence" value="ECO:0007669"/>
    <property type="project" value="UniProtKB-KW"/>
</dbReference>
<dbReference type="Gene3D" id="2.40.50.40">
    <property type="match status" value="1"/>
</dbReference>
<evidence type="ECO:0000256" key="6">
    <source>
        <dbReference type="ARBA" id="ARBA00022801"/>
    </source>
</evidence>
<feature type="domain" description="Chromo" evidence="10">
    <location>
        <begin position="1696"/>
        <end position="1754"/>
    </location>
</feature>
<accession>A0A8H7C2G8</accession>
<feature type="region of interest" description="Disordered" evidence="9">
    <location>
        <begin position="658"/>
        <end position="686"/>
    </location>
</feature>
<dbReference type="InterPro" id="IPR041588">
    <property type="entry name" value="Integrase_H2C2"/>
</dbReference>
<protein>
    <recommendedName>
        <fullName evidence="1">RNA-directed DNA polymerase</fullName>
        <ecNumber evidence="1">2.7.7.49</ecNumber>
    </recommendedName>
</protein>
<evidence type="ECO:0000259" key="11">
    <source>
        <dbReference type="PROSITE" id="PS50878"/>
    </source>
</evidence>
<dbReference type="InterPro" id="IPR043128">
    <property type="entry name" value="Rev_trsase/Diguanyl_cyclase"/>
</dbReference>
<dbReference type="Proteomes" id="UP000629468">
    <property type="component" value="Unassembled WGS sequence"/>
</dbReference>
<dbReference type="GO" id="GO:0004519">
    <property type="term" value="F:endonuclease activity"/>
    <property type="evidence" value="ECO:0007669"/>
    <property type="project" value="UniProtKB-KW"/>
</dbReference>
<keyword evidence="8" id="KW-0695">RNA-directed DNA polymerase</keyword>
<evidence type="ECO:0000256" key="8">
    <source>
        <dbReference type="ARBA" id="ARBA00022918"/>
    </source>
</evidence>
<dbReference type="Pfam" id="PF17921">
    <property type="entry name" value="Integrase_H2C2"/>
    <property type="match status" value="1"/>
</dbReference>
<feature type="compositionally biased region" description="Acidic residues" evidence="9">
    <location>
        <begin position="155"/>
        <end position="167"/>
    </location>
</feature>
<dbReference type="SUPFAM" id="SSF53098">
    <property type="entry name" value="Ribonuclease H-like"/>
    <property type="match status" value="1"/>
</dbReference>
<keyword evidence="6" id="KW-0378">Hydrolase</keyword>
<dbReference type="CDD" id="cd01647">
    <property type="entry name" value="RT_LTR"/>
    <property type="match status" value="1"/>
</dbReference>
<dbReference type="InterPro" id="IPR001584">
    <property type="entry name" value="Integrase_cat-core"/>
</dbReference>
<dbReference type="PROSITE" id="PS50994">
    <property type="entry name" value="INTEGRASE"/>
    <property type="match status" value="1"/>
</dbReference>
<feature type="region of interest" description="Disordered" evidence="9">
    <location>
        <begin position="448"/>
        <end position="509"/>
    </location>
</feature>
<dbReference type="EMBL" id="JABXXO010000014">
    <property type="protein sequence ID" value="KAF7760993.1"/>
    <property type="molecule type" value="Genomic_DNA"/>
</dbReference>
<dbReference type="InterPro" id="IPR000953">
    <property type="entry name" value="Chromo/chromo_shadow_dom"/>
</dbReference>
<dbReference type="Gene3D" id="3.10.10.10">
    <property type="entry name" value="HIV Type 1 Reverse Transcriptase, subunit A, domain 1"/>
    <property type="match status" value="1"/>
</dbReference>
<dbReference type="PROSITE" id="PS50013">
    <property type="entry name" value="CHROMO_2"/>
    <property type="match status" value="1"/>
</dbReference>
<evidence type="ECO:0000313" key="13">
    <source>
        <dbReference type="EMBL" id="KAF7760993.1"/>
    </source>
</evidence>
<keyword evidence="4" id="KW-0540">Nuclease</keyword>
<keyword evidence="7" id="KW-0694">RNA-binding</keyword>
<evidence type="ECO:0000256" key="7">
    <source>
        <dbReference type="ARBA" id="ARBA00022884"/>
    </source>
</evidence>
<dbReference type="InterPro" id="IPR021109">
    <property type="entry name" value="Peptidase_aspartic_dom_sf"/>
</dbReference>
<evidence type="ECO:0000256" key="1">
    <source>
        <dbReference type="ARBA" id="ARBA00012493"/>
    </source>
</evidence>
<dbReference type="GO" id="GO:0016787">
    <property type="term" value="F:hydrolase activity"/>
    <property type="evidence" value="ECO:0007669"/>
    <property type="project" value="UniProtKB-KW"/>
</dbReference>
<feature type="compositionally biased region" description="Polar residues" evidence="9">
    <location>
        <begin position="1"/>
        <end position="11"/>
    </location>
</feature>
<dbReference type="InterPro" id="IPR043502">
    <property type="entry name" value="DNA/RNA_pol_sf"/>
</dbReference>
<feature type="domain" description="Reverse transcriptase" evidence="11">
    <location>
        <begin position="806"/>
        <end position="987"/>
    </location>
</feature>
<dbReference type="Gene3D" id="2.40.70.10">
    <property type="entry name" value="Acid Proteases"/>
    <property type="match status" value="1"/>
</dbReference>
<dbReference type="InterPro" id="IPR023780">
    <property type="entry name" value="Chromo_domain"/>
</dbReference>
<dbReference type="SUPFAM" id="SSF54160">
    <property type="entry name" value="Chromo domain-like"/>
    <property type="match status" value="1"/>
</dbReference>
<dbReference type="PANTHER" id="PTHR37984">
    <property type="entry name" value="PROTEIN CBG26694"/>
    <property type="match status" value="1"/>
</dbReference>
<evidence type="ECO:0000256" key="3">
    <source>
        <dbReference type="ARBA" id="ARBA00022695"/>
    </source>
</evidence>
<evidence type="ECO:0000313" key="14">
    <source>
        <dbReference type="Proteomes" id="UP000629468"/>
    </source>
</evidence>
<dbReference type="CDD" id="cd00303">
    <property type="entry name" value="retropepsin_like"/>
    <property type="match status" value="1"/>
</dbReference>
<dbReference type="GO" id="GO:0005634">
    <property type="term" value="C:nucleus"/>
    <property type="evidence" value="ECO:0007669"/>
    <property type="project" value="UniProtKB-ARBA"/>
</dbReference>
<sequence length="1760" mass="197586">MHTAYTVASQRPSKPKGPGPLSGPNSLLPTLEVIPTSSPASSSRDHTDTALLRSGKLVPKSTVPIHNDHSQGILAHISAHIPTSDTSNTDLLLAVPQSVVEPQLNVHEVIDHEDLDSSDDQLLLASLPQSPAPTTSQQLTLSANLPLTTASSPDTESDSESDSDSSSDFDMGKSPITISAGIELSKVGGLPRVTATTLTPSILRDLEDYANVCYQVGRKVAPAKQLKKLAACFSNIEHMSWVLTEADLQPEGTTLSAFLDKMRKRFLPNNWELLIEAEREAEIMHEDDTYMDWATRIKKKNNILKGTPCHLNDKRLRLFLLSHLEHGLKGIVFSATDDKGTKVTDIKEFSHWEQEVQRLDTLRASQRASQRQLVLSMMNDNDRHRDSKPGKSKGKKQSDGKISSDRCPPLTGDERTILYKYDGCLKCRKVFQDHISKDCTAAWPKKDGYRAVQEPPQSDIDAWKKKPSGSRDKRSRSDHASHASSSHPSKRAKKDVAAAILESESDSSEADDVIAAIEDDGETTDEVRGRHLYWDCSLTGPNSESPVNTTALLDSGAHVVLIRDTLVSELGLKRFPLSDTFSVRGAMSTHRSFINEYVYIVLSSCDMSYTARPVRALIIGELSAPIILGMPFLSRNAIQINHHTRVVTDTLQNVNLLGSGSTTHTKPIKRDTDAHPNPKHKKRNAQLTTAPYRKLLVESLKDKLRTTKMTLSPHQHTSSSDAHEVVAAIHKRITQVIDEEVLRRLHAKIVSEFASVFSAMPKVSCLPKDIEADIRLKDPQLTVKPRTYSCPRRYKEAWKKLIDDHLEAGRIQPSASPFASPSFCIPKSDPSAPPRWVNDYRELNKNTVPDNYALPKVDDVLNDCAKGKYFAVIDMTNAFFQTRMRAKDIHKTAVTTPFGSFEWKVMPMGLRNAPAIHQRRINKALRAHIGKICQAYIDDIVIWSHTLSEHETNVRLILSTLQQAGLYCNLKKTKLFCTEINFLGHHISSDGIRADDRKAEKIVNWPIPQNAKDVRQFLGLVRYVAVFLPDLARYSTILNKLTDKSSVTDFPDWNDSHQHAFDKIKELVLSRDCLTTIDYTAMPLKRVFVSTDASDFASGAVLSFGETFETARPVAFESKSFKGAELNYPVHEKELFAIVRALEKWRVDLLGVPFTVLTDHRTLECFNTQRHLSRRQARWMEFLQQYDFSIVYLRGEDNVAADALSRTTFTNAISEQDAFHMSPCDRLDELDISVCATLDNALTPQAEWAAMLSLLPNDTIAHTLDIAADDELRDSILAGYTNDTWCTKLLATWQQMHNVVLRGGLLFFEDRLIIPRTGNVRETIFALAHDSLGHFGLDKSYEALRGSFYWPGMHTDLEKLYVPKCAQCQRMKSSTKKPIGPLHPLPIPDHRFQAVAIDFVGPLPEELGFNCIFTMTDRLGADVRLVPTTMNATAVDTAQLFFHHWYCENGLPQEIVSDRDKLFTSSFWRSLHELTGTALKMSTSFHPQTDGASERTNKTLNQCLRMHVDSMQRGWVKALPAIRFAMMNTQNASTGLTGFQLRMGCSPRVIPPIYRDNSDLPTESPEDFLFRVSSLEAQARDTLLQHKVLQAHQANKHRDTSPFPFVVGGRVKLSTANRRKKLSVEGAKRVAKLMPRFEGPYVIRAVNEENSTVTLEIPRRGHHNGTESFHTSLVRQWVEDDAQVFDRPPLNDAGEAEVEEIVERRKIGRGWSYRVKYRGYPEEENQWLPGREVENLEALDRFFAREGLTELGQTVSLSSG</sequence>
<feature type="region of interest" description="Disordered" evidence="9">
    <location>
        <begin position="376"/>
        <end position="408"/>
    </location>
</feature>
<feature type="region of interest" description="Disordered" evidence="9">
    <location>
        <begin position="1"/>
        <end position="29"/>
    </location>
</feature>
<feature type="region of interest" description="Disordered" evidence="9">
    <location>
        <begin position="127"/>
        <end position="172"/>
    </location>
</feature>
<evidence type="ECO:0000256" key="4">
    <source>
        <dbReference type="ARBA" id="ARBA00022722"/>
    </source>
</evidence>
<evidence type="ECO:0000259" key="10">
    <source>
        <dbReference type="PROSITE" id="PS50013"/>
    </source>
</evidence>
<evidence type="ECO:0000256" key="2">
    <source>
        <dbReference type="ARBA" id="ARBA00022679"/>
    </source>
</evidence>
<dbReference type="SMART" id="SM00298">
    <property type="entry name" value="CHROMO"/>
    <property type="match status" value="1"/>
</dbReference>
<dbReference type="InterPro" id="IPR012337">
    <property type="entry name" value="RNaseH-like_sf"/>
</dbReference>
<feature type="compositionally biased region" description="Basic and acidic residues" evidence="9">
    <location>
        <begin position="380"/>
        <end position="389"/>
    </location>
</feature>
<evidence type="ECO:0000259" key="12">
    <source>
        <dbReference type="PROSITE" id="PS50994"/>
    </source>
</evidence>
<dbReference type="GO" id="GO:0003723">
    <property type="term" value="F:RNA binding"/>
    <property type="evidence" value="ECO:0007669"/>
    <property type="project" value="UniProtKB-KW"/>
</dbReference>
<dbReference type="InterPro" id="IPR041373">
    <property type="entry name" value="RT_RNaseH"/>
</dbReference>
<dbReference type="InterPro" id="IPR036397">
    <property type="entry name" value="RNaseH_sf"/>
</dbReference>
<comment type="caution">
    <text evidence="13">The sequence shown here is derived from an EMBL/GenBank/DDBJ whole genome shotgun (WGS) entry which is preliminary data.</text>
</comment>
<organism evidence="13 14">
    <name type="scientific">Agaricus bisporus var. burnettii</name>
    <dbReference type="NCBI Taxonomy" id="192524"/>
    <lineage>
        <taxon>Eukaryota</taxon>
        <taxon>Fungi</taxon>
        <taxon>Dikarya</taxon>
        <taxon>Basidiomycota</taxon>
        <taxon>Agaricomycotina</taxon>
        <taxon>Agaricomycetes</taxon>
        <taxon>Agaricomycetidae</taxon>
        <taxon>Agaricales</taxon>
        <taxon>Agaricineae</taxon>
        <taxon>Agaricaceae</taxon>
        <taxon>Agaricus</taxon>
    </lineage>
</organism>
<keyword evidence="5" id="KW-0255">Endonuclease</keyword>